<comment type="caution">
    <text evidence="3">Lacks conserved residue(s) required for the propagation of feature annotation.</text>
</comment>
<name>A0ABT5YPT1_9PROT</name>
<dbReference type="InterPro" id="IPR003726">
    <property type="entry name" value="HCY_dom"/>
</dbReference>
<dbReference type="PANTHER" id="PTHR11103">
    <property type="entry name" value="SLR1189 PROTEIN"/>
    <property type="match status" value="1"/>
</dbReference>
<evidence type="ECO:0000259" key="4">
    <source>
        <dbReference type="PROSITE" id="PS50970"/>
    </source>
</evidence>
<dbReference type="SUPFAM" id="SSF82282">
    <property type="entry name" value="Homocysteine S-methyltransferase"/>
    <property type="match status" value="1"/>
</dbReference>
<comment type="caution">
    <text evidence="5">The sequence shown here is derived from an EMBL/GenBank/DDBJ whole genome shotgun (WGS) entry which is preliminary data.</text>
</comment>
<dbReference type="InterPro" id="IPR036589">
    <property type="entry name" value="HCY_dom_sf"/>
</dbReference>
<gene>
    <name evidence="5" type="ORF">P2G67_12790</name>
</gene>
<sequence length="286" mass="30460">MRRLEEALAQRVLLSDGAVSRQLRKQPIDPERDLWGHEGRLELLCLTRPVWVKAVHEAFLRAGADVVRSHTLDASPLSLEDAGLADQAFYLNFAAAQVACEAVDSVPGRGRRRFVLGLVRDQGWDAPAGEIEAAVATQAEGLIAGGADGIALDVTPGTGRACLFLRGAEKARRQLGAMAPLYLQSTPGAAYSSHTLEQADGTIIYRTGSRARGDWLARAVQSEGANLIGGGDTPEDTAALDRRLRLLADDGLRPINAAARAAGAYSDESVVPSSALRLDPIITELH</sequence>
<evidence type="ECO:0000256" key="1">
    <source>
        <dbReference type="ARBA" id="ARBA00022603"/>
    </source>
</evidence>
<dbReference type="PANTHER" id="PTHR11103:SF18">
    <property type="entry name" value="SLR1189 PROTEIN"/>
    <property type="match status" value="1"/>
</dbReference>
<organism evidence="5 6">
    <name type="scientific">Aquibaculum arenosum</name>
    <dbReference type="NCBI Taxonomy" id="3032591"/>
    <lineage>
        <taxon>Bacteria</taxon>
        <taxon>Pseudomonadati</taxon>
        <taxon>Pseudomonadota</taxon>
        <taxon>Alphaproteobacteria</taxon>
        <taxon>Rhodospirillales</taxon>
        <taxon>Rhodovibrionaceae</taxon>
        <taxon>Aquibaculum</taxon>
    </lineage>
</organism>
<proteinExistence type="predicted"/>
<dbReference type="EMBL" id="JARHUD010000007">
    <property type="protein sequence ID" value="MDF2096852.1"/>
    <property type="molecule type" value="Genomic_DNA"/>
</dbReference>
<evidence type="ECO:0000313" key="6">
    <source>
        <dbReference type="Proteomes" id="UP001215503"/>
    </source>
</evidence>
<keyword evidence="6" id="KW-1185">Reference proteome</keyword>
<keyword evidence="1" id="KW-0489">Methyltransferase</keyword>
<feature type="domain" description="Hcy-binding" evidence="4">
    <location>
        <begin position="1"/>
        <end position="286"/>
    </location>
</feature>
<reference evidence="5 6" key="1">
    <citation type="submission" date="2023-03" db="EMBL/GenBank/DDBJ databases">
        <title>Fodinicurvata sp. CAU 1616 isolated from sea sendiment.</title>
        <authorList>
            <person name="Kim W."/>
        </authorList>
    </citation>
    <scope>NUCLEOTIDE SEQUENCE [LARGE SCALE GENOMIC DNA]</scope>
    <source>
        <strain evidence="5 6">CAU 1616</strain>
    </source>
</reference>
<evidence type="ECO:0000256" key="3">
    <source>
        <dbReference type="PROSITE-ProRule" id="PRU00333"/>
    </source>
</evidence>
<accession>A0ABT5YPT1</accession>
<dbReference type="PROSITE" id="PS50970">
    <property type="entry name" value="HCY"/>
    <property type="match status" value="1"/>
</dbReference>
<dbReference type="Proteomes" id="UP001215503">
    <property type="component" value="Unassembled WGS sequence"/>
</dbReference>
<evidence type="ECO:0000256" key="2">
    <source>
        <dbReference type="ARBA" id="ARBA00022679"/>
    </source>
</evidence>
<evidence type="ECO:0000313" key="5">
    <source>
        <dbReference type="EMBL" id="MDF2096852.1"/>
    </source>
</evidence>
<dbReference type="RefSeq" id="WP_275823609.1">
    <property type="nucleotide sequence ID" value="NZ_JARHUD010000007.1"/>
</dbReference>
<protein>
    <submittedName>
        <fullName evidence="5">Homocysteine S-methyltransferase family protein</fullName>
    </submittedName>
</protein>
<dbReference type="Pfam" id="PF02574">
    <property type="entry name" value="S-methyl_trans"/>
    <property type="match status" value="1"/>
</dbReference>
<keyword evidence="2" id="KW-0808">Transferase</keyword>
<dbReference type="Gene3D" id="3.20.20.330">
    <property type="entry name" value="Homocysteine-binding-like domain"/>
    <property type="match status" value="1"/>
</dbReference>